<dbReference type="Proteomes" id="UP000018144">
    <property type="component" value="Unassembled WGS sequence"/>
</dbReference>
<evidence type="ECO:0000313" key="1">
    <source>
        <dbReference type="EMBL" id="CCX17461.1"/>
    </source>
</evidence>
<dbReference type="AlphaFoldDB" id="U4LQA6"/>
<keyword evidence="2" id="KW-1185">Reference proteome</keyword>
<reference evidence="1 2" key="1">
    <citation type="journal article" date="2013" name="PLoS Genet.">
        <title>The genome and development-dependent transcriptomes of Pyronema confluens: a window into fungal evolution.</title>
        <authorList>
            <person name="Traeger S."/>
            <person name="Altegoer F."/>
            <person name="Freitag M."/>
            <person name="Gabaldon T."/>
            <person name="Kempken F."/>
            <person name="Kumar A."/>
            <person name="Marcet-Houben M."/>
            <person name="Poggeler S."/>
            <person name="Stajich J.E."/>
            <person name="Nowrousian M."/>
        </authorList>
    </citation>
    <scope>NUCLEOTIDE SEQUENCE [LARGE SCALE GENOMIC DNA]</scope>
    <source>
        <strain evidence="2">CBS 100304</strain>
        <tissue evidence="1">Vegetative mycelium</tissue>
    </source>
</reference>
<evidence type="ECO:0000313" key="2">
    <source>
        <dbReference type="Proteomes" id="UP000018144"/>
    </source>
</evidence>
<gene>
    <name evidence="1" type="ORF">PCON_04465</name>
</gene>
<dbReference type="EMBL" id="HF936658">
    <property type="protein sequence ID" value="CCX17461.1"/>
    <property type="molecule type" value="Genomic_DNA"/>
</dbReference>
<organism evidence="1 2">
    <name type="scientific">Pyronema omphalodes (strain CBS 100304)</name>
    <name type="common">Pyronema confluens</name>
    <dbReference type="NCBI Taxonomy" id="1076935"/>
    <lineage>
        <taxon>Eukaryota</taxon>
        <taxon>Fungi</taxon>
        <taxon>Dikarya</taxon>
        <taxon>Ascomycota</taxon>
        <taxon>Pezizomycotina</taxon>
        <taxon>Pezizomycetes</taxon>
        <taxon>Pezizales</taxon>
        <taxon>Pyronemataceae</taxon>
        <taxon>Pyronema</taxon>
    </lineage>
</organism>
<accession>U4LQA6</accession>
<protein>
    <submittedName>
        <fullName evidence="1">Uncharacterized protein</fullName>
    </submittedName>
</protein>
<name>U4LQA6_PYROM</name>
<proteinExistence type="predicted"/>
<dbReference type="OrthoDB" id="10401312at2759"/>
<sequence length="116" mass="13069">MKWLEDIVVIAAELKCQRAVYEVDENVALGSKYDDVAMDDLTDSIVDDDPRTFVVTAIVSRGLVRRRYSGSKDVMAYIFKTRVSVECVESPLLNPDGEYTARTPGVDHFEDRTMGM</sequence>